<reference evidence="8" key="1">
    <citation type="submission" date="2020-05" db="UniProtKB">
        <authorList>
            <consortium name="EnsemblMetazoa"/>
        </authorList>
    </citation>
    <scope>IDENTIFICATION</scope>
    <source>
        <strain evidence="8">USDA</strain>
    </source>
</reference>
<gene>
    <name evidence="8" type="primary">106090668</name>
</gene>
<protein>
    <submittedName>
        <fullName evidence="8">Uncharacterized protein</fullName>
    </submittedName>
</protein>
<evidence type="ECO:0000256" key="3">
    <source>
        <dbReference type="ARBA" id="ARBA00022490"/>
    </source>
</evidence>
<evidence type="ECO:0000259" key="6">
    <source>
        <dbReference type="Pfam" id="PF04130"/>
    </source>
</evidence>
<comment type="similarity">
    <text evidence="2">Belongs to the TUBGCP family.</text>
</comment>
<keyword evidence="9" id="KW-1185">Reference proteome</keyword>
<evidence type="ECO:0000256" key="2">
    <source>
        <dbReference type="ARBA" id="ARBA00010337"/>
    </source>
</evidence>
<dbReference type="PANTHER" id="PTHR19302:SF14">
    <property type="entry name" value="GAMMA-TUBULIN COMPLEX COMPONENT 3"/>
    <property type="match status" value="1"/>
</dbReference>
<dbReference type="GO" id="GO:0031122">
    <property type="term" value="P:cytoplasmic microtubule organization"/>
    <property type="evidence" value="ECO:0007669"/>
    <property type="project" value="TreeGrafter"/>
</dbReference>
<evidence type="ECO:0000313" key="8">
    <source>
        <dbReference type="EnsemblMetazoa" id="SCAU002316-PB"/>
    </source>
</evidence>
<dbReference type="GO" id="GO:0000922">
    <property type="term" value="C:spindle pole"/>
    <property type="evidence" value="ECO:0007669"/>
    <property type="project" value="InterPro"/>
</dbReference>
<comment type="subcellular location">
    <subcellularLocation>
        <location evidence="1">Cytoplasm</location>
        <location evidence="1">Cytoskeleton</location>
    </subcellularLocation>
</comment>
<dbReference type="GO" id="GO:0043015">
    <property type="term" value="F:gamma-tubulin binding"/>
    <property type="evidence" value="ECO:0007669"/>
    <property type="project" value="InterPro"/>
</dbReference>
<proteinExistence type="inferred from homology"/>
<dbReference type="STRING" id="35570.A0A1I8NV76"/>
<dbReference type="GO" id="GO:0005874">
    <property type="term" value="C:microtubule"/>
    <property type="evidence" value="ECO:0007669"/>
    <property type="project" value="UniProtKB-KW"/>
</dbReference>
<evidence type="ECO:0000259" key="7">
    <source>
        <dbReference type="Pfam" id="PF17681"/>
    </source>
</evidence>
<keyword evidence="3" id="KW-0963">Cytoplasm</keyword>
<dbReference type="InterPro" id="IPR041470">
    <property type="entry name" value="GCP_N"/>
</dbReference>
<dbReference type="Proteomes" id="UP000095300">
    <property type="component" value="Unassembled WGS sequence"/>
</dbReference>
<dbReference type="InterPro" id="IPR042241">
    <property type="entry name" value="GCP_C_sf"/>
</dbReference>
<keyword evidence="4" id="KW-0493">Microtubule</keyword>
<dbReference type="GO" id="GO:0051321">
    <property type="term" value="P:meiotic cell cycle"/>
    <property type="evidence" value="ECO:0007669"/>
    <property type="project" value="TreeGrafter"/>
</dbReference>
<dbReference type="InterPro" id="IPR007259">
    <property type="entry name" value="GCP"/>
</dbReference>
<feature type="domain" description="Gamma tubulin complex component protein N-terminal" evidence="7">
    <location>
        <begin position="270"/>
        <end position="575"/>
    </location>
</feature>
<name>A0A1I8NV76_STOCA</name>
<evidence type="ECO:0000313" key="9">
    <source>
        <dbReference type="Proteomes" id="UP000095300"/>
    </source>
</evidence>
<dbReference type="AlphaFoldDB" id="A0A1I8NV76"/>
<feature type="domain" description="Gamma tubulin complex component C-terminal" evidence="6">
    <location>
        <begin position="580"/>
        <end position="912"/>
    </location>
</feature>
<dbReference type="OrthoDB" id="5860513at2759"/>
<organism evidence="8 9">
    <name type="scientific">Stomoxys calcitrans</name>
    <name type="common">Stable fly</name>
    <name type="synonym">Conops calcitrans</name>
    <dbReference type="NCBI Taxonomy" id="35570"/>
    <lineage>
        <taxon>Eukaryota</taxon>
        <taxon>Metazoa</taxon>
        <taxon>Ecdysozoa</taxon>
        <taxon>Arthropoda</taxon>
        <taxon>Hexapoda</taxon>
        <taxon>Insecta</taxon>
        <taxon>Pterygota</taxon>
        <taxon>Neoptera</taxon>
        <taxon>Endopterygota</taxon>
        <taxon>Diptera</taxon>
        <taxon>Brachycera</taxon>
        <taxon>Muscomorpha</taxon>
        <taxon>Muscoidea</taxon>
        <taxon>Muscidae</taxon>
        <taxon>Stomoxys</taxon>
    </lineage>
</organism>
<dbReference type="Pfam" id="PF17681">
    <property type="entry name" value="GCP_N_terminal"/>
    <property type="match status" value="1"/>
</dbReference>
<evidence type="ECO:0000256" key="1">
    <source>
        <dbReference type="ARBA" id="ARBA00004245"/>
    </source>
</evidence>
<dbReference type="EnsemblMetazoa" id="SCAU002316-RB">
    <property type="protein sequence ID" value="SCAU002316-PB"/>
    <property type="gene ID" value="SCAU002316"/>
</dbReference>
<dbReference type="VEuPathDB" id="VectorBase:SCAU002316"/>
<evidence type="ECO:0000256" key="5">
    <source>
        <dbReference type="ARBA" id="ARBA00023212"/>
    </source>
</evidence>
<dbReference type="GO" id="GO:0007020">
    <property type="term" value="P:microtubule nucleation"/>
    <property type="evidence" value="ECO:0007669"/>
    <property type="project" value="InterPro"/>
</dbReference>
<evidence type="ECO:0000256" key="4">
    <source>
        <dbReference type="ARBA" id="ARBA00022701"/>
    </source>
</evidence>
<dbReference type="Gene3D" id="1.20.120.1900">
    <property type="entry name" value="Gamma-tubulin complex, C-terminal domain"/>
    <property type="match status" value="1"/>
</dbReference>
<sequence length="947" mass="106899">MSFSSTGGTSGRSNYKDIYVLLDRLCKSFEGAKGGNHKDILRHVTQYISNCPSALGSTLPYDESSLLSKITQHLNAAQASGISHTQTVSKGLLGNTSGTQSNAALFLNLNEQLKSSQLEARQRNALLTFLFFMADTKYSQENGCQSNVSASSTLSRAHYSNPNASLPPNNTMHALRGHMLQKAQPLPLSPQTSVGGASNLYNSKEINHKIPMLRQSSYQAGSQSGSENDTTSSASMIPAAASTQYAIKSGLGHDFNKILCTQNNINDNMVQNVIYAFTGIQGKYLKKDVVSGKFKLDVKAKNLNVVQAGMLLRLSELGYYHDLVQSYTDMKSGLCALGLMGQGFISALRNELTKYYGMVALLQEQLNKQKQVEKTNVFNSTTIRPERLTLMKILVWSVDPLQRLQLLASIAEACQEKKGGALASTVHGFLNNGNPMVKSLAKELLLAICGPLYQMLTKWLLEGEICDPHGEFFIECLVEVGPDRLWHDKYRVRSSMLPNFVSSDMAHKILVTGKSINFLCEICQDKHPVKGRDELKQCIEENAEHIFSSVADTKLHSTIDSIYLNTSKRVLDIVMGPHKLLEHLQAMRRYLLLGQGDFIGILMENLKSELDKPAKELYSYDLSSIMDAAIRSTNAQYDDPEILNHLDVRIMSPCEGDIGWDILSLQYTVRGPLATMLEPSMCIYQVLFKPLWRMKHMEFVLSSKIWKDQKCNSKPLRPMAAELDRVLYRLHLFTSEMIHFIHQMQYYILFEVIECSWAELQEKVQHAKALDDILNAHDEFLTTIKCGAFLDSNSGELCHNMETVYEGIVRLEVWQDKFYELCFRELNARKEYQKNILESEKTGKFGITAEKKLERDQENKIFEQTLSSLDKSLENIGGDYEKAVRCFLLALNSNNDHNLQLFGIRLDFNEYYKKRDQRLGVPLTFEHMRMSNIYFNNNKSLLGSRIN</sequence>
<keyword evidence="5" id="KW-0206">Cytoskeleton</keyword>
<dbReference type="GO" id="GO:0051225">
    <property type="term" value="P:spindle assembly"/>
    <property type="evidence" value="ECO:0007669"/>
    <property type="project" value="TreeGrafter"/>
</dbReference>
<dbReference type="GO" id="GO:0000278">
    <property type="term" value="P:mitotic cell cycle"/>
    <property type="evidence" value="ECO:0007669"/>
    <property type="project" value="TreeGrafter"/>
</dbReference>
<dbReference type="KEGG" id="scac:106090668"/>
<dbReference type="Pfam" id="PF04130">
    <property type="entry name" value="GCP_C_terminal"/>
    <property type="match status" value="1"/>
</dbReference>
<dbReference type="PANTHER" id="PTHR19302">
    <property type="entry name" value="GAMMA TUBULIN COMPLEX PROTEIN"/>
    <property type="match status" value="1"/>
</dbReference>
<dbReference type="GO" id="GO:0051011">
    <property type="term" value="F:microtubule minus-end binding"/>
    <property type="evidence" value="ECO:0007669"/>
    <property type="project" value="TreeGrafter"/>
</dbReference>
<dbReference type="InterPro" id="IPR040457">
    <property type="entry name" value="GCP_C"/>
</dbReference>
<dbReference type="GO" id="GO:0000930">
    <property type="term" value="C:gamma-tubulin complex"/>
    <property type="evidence" value="ECO:0007669"/>
    <property type="project" value="TreeGrafter"/>
</dbReference>
<accession>A0A1I8NV76</accession>